<dbReference type="InterPro" id="IPR036286">
    <property type="entry name" value="LexA/Signal_pep-like_sf"/>
</dbReference>
<evidence type="ECO:0000256" key="3">
    <source>
        <dbReference type="ARBA" id="ARBA00022801"/>
    </source>
</evidence>
<dbReference type="PANTHER" id="PTHR33516">
    <property type="entry name" value="LEXA REPRESSOR"/>
    <property type="match status" value="1"/>
</dbReference>
<dbReference type="EMBL" id="FPCA01000008">
    <property type="protein sequence ID" value="SFV00376.1"/>
    <property type="molecule type" value="Genomic_DNA"/>
</dbReference>
<protein>
    <submittedName>
        <fullName evidence="9">SOS response UmuD protein. Serine peptidase. MEROPS family S24</fullName>
    </submittedName>
</protein>
<evidence type="ECO:0000256" key="2">
    <source>
        <dbReference type="ARBA" id="ARBA00022763"/>
    </source>
</evidence>
<dbReference type="InterPro" id="IPR050077">
    <property type="entry name" value="LexA_repressor"/>
</dbReference>
<reference evidence="10" key="1">
    <citation type="submission" date="2016-10" db="EMBL/GenBank/DDBJ databases">
        <authorList>
            <person name="Varghese N."/>
        </authorList>
    </citation>
    <scope>NUCLEOTIDE SEQUENCE [LARGE SCALE GENOMIC DNA]</scope>
    <source>
        <strain evidence="10">DSM 18820</strain>
    </source>
</reference>
<dbReference type="Proteomes" id="UP000182491">
    <property type="component" value="Unassembled WGS sequence"/>
</dbReference>
<evidence type="ECO:0000256" key="6">
    <source>
        <dbReference type="ARBA" id="ARBA00023236"/>
    </source>
</evidence>
<dbReference type="PRINTS" id="PR00726">
    <property type="entry name" value="LEXASERPTASE"/>
</dbReference>
<dbReference type="GO" id="GO:0016787">
    <property type="term" value="F:hydrolase activity"/>
    <property type="evidence" value="ECO:0007669"/>
    <property type="project" value="UniProtKB-KW"/>
</dbReference>
<dbReference type="OrthoDB" id="9787787at2"/>
<dbReference type="SUPFAM" id="SSF51306">
    <property type="entry name" value="LexA/Signal peptidase"/>
    <property type="match status" value="1"/>
</dbReference>
<dbReference type="CDD" id="cd06529">
    <property type="entry name" value="S24_LexA-like"/>
    <property type="match status" value="1"/>
</dbReference>
<dbReference type="AlphaFoldDB" id="A0A1I7KSQ8"/>
<dbReference type="GO" id="GO:0009432">
    <property type="term" value="P:SOS response"/>
    <property type="evidence" value="ECO:0007669"/>
    <property type="project" value="UniProtKB-KW"/>
</dbReference>
<dbReference type="GO" id="GO:0003677">
    <property type="term" value="F:DNA binding"/>
    <property type="evidence" value="ECO:0007669"/>
    <property type="project" value="InterPro"/>
</dbReference>
<dbReference type="InterPro" id="IPR039418">
    <property type="entry name" value="LexA-like"/>
</dbReference>
<keyword evidence="10" id="KW-1185">Reference proteome</keyword>
<dbReference type="InterPro" id="IPR015927">
    <property type="entry name" value="Peptidase_S24_S26A/B/C"/>
</dbReference>
<name>A0A1I7KSQ8_9BACT</name>
<accession>A0A1I7KSQ8</accession>
<keyword evidence="6" id="KW-0742">SOS response</keyword>
<feature type="domain" description="Peptidase S24/S26A/S26B/S26C" evidence="8">
    <location>
        <begin position="29"/>
        <end position="145"/>
    </location>
</feature>
<evidence type="ECO:0000313" key="10">
    <source>
        <dbReference type="Proteomes" id="UP000182491"/>
    </source>
</evidence>
<dbReference type="GO" id="GO:0006281">
    <property type="term" value="P:DNA repair"/>
    <property type="evidence" value="ECO:0007669"/>
    <property type="project" value="UniProtKB-KW"/>
</dbReference>
<dbReference type="STRING" id="388950.GCA_001611675_03252"/>
<proteinExistence type="inferred from homology"/>
<evidence type="ECO:0000256" key="1">
    <source>
        <dbReference type="ARBA" id="ARBA00007484"/>
    </source>
</evidence>
<dbReference type="RefSeq" id="WP_082815277.1">
    <property type="nucleotide sequence ID" value="NZ_BMXC01000007.1"/>
</dbReference>
<gene>
    <name evidence="9" type="ORF">SAMN04487941_4047</name>
</gene>
<evidence type="ECO:0000256" key="5">
    <source>
        <dbReference type="ARBA" id="ARBA00023204"/>
    </source>
</evidence>
<evidence type="ECO:0000256" key="7">
    <source>
        <dbReference type="RuleBase" id="RU003991"/>
    </source>
</evidence>
<dbReference type="GO" id="GO:0006355">
    <property type="term" value="P:regulation of DNA-templated transcription"/>
    <property type="evidence" value="ECO:0007669"/>
    <property type="project" value="InterPro"/>
</dbReference>
<dbReference type="NCBIfam" id="NF007621">
    <property type="entry name" value="PRK10276.1"/>
    <property type="match status" value="1"/>
</dbReference>
<dbReference type="Pfam" id="PF00717">
    <property type="entry name" value="Peptidase_S24"/>
    <property type="match status" value="1"/>
</dbReference>
<keyword evidence="5" id="KW-0234">DNA repair</keyword>
<dbReference type="Gene3D" id="2.10.109.10">
    <property type="entry name" value="Umud Fragment, subunit A"/>
    <property type="match status" value="1"/>
</dbReference>
<evidence type="ECO:0000256" key="4">
    <source>
        <dbReference type="ARBA" id="ARBA00022813"/>
    </source>
</evidence>
<evidence type="ECO:0000313" key="9">
    <source>
        <dbReference type="EMBL" id="SFV00376.1"/>
    </source>
</evidence>
<evidence type="ECO:0000259" key="8">
    <source>
        <dbReference type="Pfam" id="PF00717"/>
    </source>
</evidence>
<organism evidence="9 10">
    <name type="scientific">Pontibacter akesuensis</name>
    <dbReference type="NCBI Taxonomy" id="388950"/>
    <lineage>
        <taxon>Bacteria</taxon>
        <taxon>Pseudomonadati</taxon>
        <taxon>Bacteroidota</taxon>
        <taxon>Cytophagia</taxon>
        <taxon>Cytophagales</taxon>
        <taxon>Hymenobacteraceae</taxon>
        <taxon>Pontibacter</taxon>
    </lineage>
</organism>
<dbReference type="PANTHER" id="PTHR33516:SF2">
    <property type="entry name" value="LEXA REPRESSOR-RELATED"/>
    <property type="match status" value="1"/>
</dbReference>
<dbReference type="InterPro" id="IPR006197">
    <property type="entry name" value="Peptidase_S24_LexA"/>
</dbReference>
<keyword evidence="2" id="KW-0227">DNA damage</keyword>
<keyword evidence="4 7" id="KW-0068">Autocatalytic cleavage</keyword>
<sequence>MKQKPIINILRGEGHELYRIEEFDVLQVPYYASLISAGFPSLADDYLDERINLNEFLVKNPTATYMLKVRGNSMEDANIKDGAILIIDLLLEPEDGRIAVCYLDNTFTVKTIRKKEGKLFLEAANAAYPAIEVTEAMSMKVLGMVTFIIMKPEVQ</sequence>
<comment type="similarity">
    <text evidence="1 7">Belongs to the peptidase S24 family.</text>
</comment>
<keyword evidence="3 7" id="KW-0378">Hydrolase</keyword>